<dbReference type="PANTHER" id="PTHR43133:SF64">
    <property type="entry name" value="ECF SIGMA FACTOR"/>
    <property type="match status" value="1"/>
</dbReference>
<keyword evidence="2" id="KW-0805">Transcription regulation</keyword>
<dbReference type="NCBIfam" id="TIGR02937">
    <property type="entry name" value="sigma70-ECF"/>
    <property type="match status" value="1"/>
</dbReference>
<dbReference type="Pfam" id="PF04542">
    <property type="entry name" value="Sigma70_r2"/>
    <property type="match status" value="1"/>
</dbReference>
<dbReference type="RefSeq" id="WP_044838587.1">
    <property type="nucleotide sequence ID" value="NZ_CP059734.1"/>
</dbReference>
<organism evidence="8 9">
    <name type="scientific">Thalassomonas viridans</name>
    <dbReference type="NCBI Taxonomy" id="137584"/>
    <lineage>
        <taxon>Bacteria</taxon>
        <taxon>Pseudomonadati</taxon>
        <taxon>Pseudomonadota</taxon>
        <taxon>Gammaproteobacteria</taxon>
        <taxon>Alteromonadales</taxon>
        <taxon>Colwelliaceae</taxon>
        <taxon>Thalassomonas</taxon>
    </lineage>
</organism>
<name>A0AAE9Z9U3_9GAMM</name>
<reference evidence="8 9" key="2">
    <citation type="journal article" date="2022" name="Mar. Drugs">
        <title>Bioassay-Guided Fractionation Leads to the Detection of Cholic Acid Generated by the Rare Thalassomonas sp.</title>
        <authorList>
            <person name="Pheiffer F."/>
            <person name="Schneider Y.K."/>
            <person name="Hansen E.H."/>
            <person name="Andersen J.H."/>
            <person name="Isaksson J."/>
            <person name="Busche T."/>
            <person name="R C."/>
            <person name="Kalinowski J."/>
            <person name="Zyl L.V."/>
            <person name="Trindade M."/>
        </authorList>
    </citation>
    <scope>NUCLEOTIDE SEQUENCE [LARGE SCALE GENOMIC DNA]</scope>
    <source>
        <strain evidence="8 9">XOM25</strain>
    </source>
</reference>
<dbReference type="AlphaFoldDB" id="A0AAE9Z9U3"/>
<dbReference type="SUPFAM" id="SSF88946">
    <property type="entry name" value="Sigma2 domain of RNA polymerase sigma factors"/>
    <property type="match status" value="1"/>
</dbReference>
<dbReference type="Proteomes" id="UP000032352">
    <property type="component" value="Chromosome pTvir"/>
</dbReference>
<feature type="domain" description="RNA polymerase sigma-70 region 2" evidence="6">
    <location>
        <begin position="76"/>
        <end position="132"/>
    </location>
</feature>
<dbReference type="GO" id="GO:0006352">
    <property type="term" value="P:DNA-templated transcription initiation"/>
    <property type="evidence" value="ECO:0007669"/>
    <property type="project" value="InterPro"/>
</dbReference>
<dbReference type="SUPFAM" id="SSF88659">
    <property type="entry name" value="Sigma3 and sigma4 domains of RNA polymerase sigma factors"/>
    <property type="match status" value="1"/>
</dbReference>
<feature type="domain" description="RNA polymerase sigma-70 region 4" evidence="7">
    <location>
        <begin position="184"/>
        <end position="232"/>
    </location>
</feature>
<dbReference type="InterPro" id="IPR036388">
    <property type="entry name" value="WH-like_DNA-bd_sf"/>
</dbReference>
<keyword evidence="5" id="KW-0804">Transcription</keyword>
<keyword evidence="4" id="KW-0238">DNA-binding</keyword>
<accession>A0AAE9Z9U3</accession>
<dbReference type="KEGG" id="tvd:SG34_032715"/>
<dbReference type="InterPro" id="IPR013324">
    <property type="entry name" value="RNA_pol_sigma_r3/r4-like"/>
</dbReference>
<dbReference type="PANTHER" id="PTHR43133">
    <property type="entry name" value="RNA POLYMERASE ECF-TYPE SIGMA FACTO"/>
    <property type="match status" value="1"/>
</dbReference>
<dbReference type="Pfam" id="PF04545">
    <property type="entry name" value="Sigma70_r4"/>
    <property type="match status" value="1"/>
</dbReference>
<comment type="similarity">
    <text evidence="1">Belongs to the sigma-70 factor family. ECF subfamily.</text>
</comment>
<dbReference type="InterPro" id="IPR014284">
    <property type="entry name" value="RNA_pol_sigma-70_dom"/>
</dbReference>
<evidence type="ECO:0000256" key="1">
    <source>
        <dbReference type="ARBA" id="ARBA00010641"/>
    </source>
</evidence>
<evidence type="ECO:0000256" key="3">
    <source>
        <dbReference type="ARBA" id="ARBA00023082"/>
    </source>
</evidence>
<proteinExistence type="inferred from homology"/>
<protein>
    <submittedName>
        <fullName evidence="8">Sigma-70 family RNA polymerase sigma factor</fullName>
    </submittedName>
</protein>
<dbReference type="InterPro" id="IPR007627">
    <property type="entry name" value="RNA_pol_sigma70_r2"/>
</dbReference>
<dbReference type="Gene3D" id="1.10.1740.10">
    <property type="match status" value="1"/>
</dbReference>
<dbReference type="EMBL" id="CP059734">
    <property type="protein sequence ID" value="WDE08675.1"/>
    <property type="molecule type" value="Genomic_DNA"/>
</dbReference>
<dbReference type="CDD" id="cd06171">
    <property type="entry name" value="Sigma70_r4"/>
    <property type="match status" value="1"/>
</dbReference>
<evidence type="ECO:0000256" key="4">
    <source>
        <dbReference type="ARBA" id="ARBA00023125"/>
    </source>
</evidence>
<evidence type="ECO:0000259" key="6">
    <source>
        <dbReference type="Pfam" id="PF04542"/>
    </source>
</evidence>
<dbReference type="GO" id="GO:0003677">
    <property type="term" value="F:DNA binding"/>
    <property type="evidence" value="ECO:0007669"/>
    <property type="project" value="UniProtKB-KW"/>
</dbReference>
<dbReference type="InterPro" id="IPR013325">
    <property type="entry name" value="RNA_pol_sigma_r2"/>
</dbReference>
<dbReference type="InterPro" id="IPR039425">
    <property type="entry name" value="RNA_pol_sigma-70-like"/>
</dbReference>
<evidence type="ECO:0000256" key="2">
    <source>
        <dbReference type="ARBA" id="ARBA00023015"/>
    </source>
</evidence>
<evidence type="ECO:0000256" key="5">
    <source>
        <dbReference type="ARBA" id="ARBA00023163"/>
    </source>
</evidence>
<gene>
    <name evidence="8" type="ORF">SG34_032715</name>
</gene>
<evidence type="ECO:0000313" key="9">
    <source>
        <dbReference type="Proteomes" id="UP000032352"/>
    </source>
</evidence>
<dbReference type="GO" id="GO:0016987">
    <property type="term" value="F:sigma factor activity"/>
    <property type="evidence" value="ECO:0007669"/>
    <property type="project" value="UniProtKB-KW"/>
</dbReference>
<evidence type="ECO:0000313" key="8">
    <source>
        <dbReference type="EMBL" id="WDE08675.1"/>
    </source>
</evidence>
<dbReference type="InterPro" id="IPR007630">
    <property type="entry name" value="RNA_pol_sigma70_r4"/>
</dbReference>
<reference evidence="8 9" key="1">
    <citation type="journal article" date="2015" name="Genome Announc.">
        <title>Draft Genome Sequences of Marine Isolates of Thalassomonas viridans and Thalassomonas actiniarum.</title>
        <authorList>
            <person name="Olonade I."/>
            <person name="van Zyl L.J."/>
            <person name="Trindade M."/>
        </authorList>
    </citation>
    <scope>NUCLEOTIDE SEQUENCE [LARGE SCALE GENOMIC DNA]</scope>
    <source>
        <strain evidence="8 9">XOM25</strain>
    </source>
</reference>
<evidence type="ECO:0000259" key="7">
    <source>
        <dbReference type="Pfam" id="PF04545"/>
    </source>
</evidence>
<keyword evidence="3" id="KW-0731">Sigma factor</keyword>
<sequence>MIAKIKNTVLHENFSAFKKVNQHGFKWEQPSSELTGYRGVVTGQCRNLSNVVSIKFKSEQQTKITLEAFLADIEKKAYHIAANATTTQADAQDLLQDSMIKLVVNYRDRPSNEWKPLFYSILKNKIRDRYRGLETSKNVFCKHASVQIEEMQTCQGEHHYGASYGIPEEDLLTTQRHSAVVQYLKQLTQQERDCLILRCWEGFSVIQTANIMNCSKSCVKANYAKAIAKLKKLMGCPE</sequence>
<keyword evidence="9" id="KW-1185">Reference proteome</keyword>
<dbReference type="Gene3D" id="1.10.10.10">
    <property type="entry name" value="Winged helix-like DNA-binding domain superfamily/Winged helix DNA-binding domain"/>
    <property type="match status" value="1"/>
</dbReference>